<evidence type="ECO:0000313" key="12">
    <source>
        <dbReference type="EMBL" id="KAF9516848.1"/>
    </source>
</evidence>
<accession>A0A9P6DZL3</accession>
<organism evidence="12 13">
    <name type="scientific">Hydnum rufescens UP504</name>
    <dbReference type="NCBI Taxonomy" id="1448309"/>
    <lineage>
        <taxon>Eukaryota</taxon>
        <taxon>Fungi</taxon>
        <taxon>Dikarya</taxon>
        <taxon>Basidiomycota</taxon>
        <taxon>Agaricomycotina</taxon>
        <taxon>Agaricomycetes</taxon>
        <taxon>Cantharellales</taxon>
        <taxon>Hydnaceae</taxon>
        <taxon>Hydnum</taxon>
    </lineage>
</organism>
<keyword evidence="3 8" id="KW-0560">Oxidoreductase</keyword>
<dbReference type="PROSITE" id="PS00687">
    <property type="entry name" value="ALDEHYDE_DEHYDR_GLU"/>
    <property type="match status" value="1"/>
</dbReference>
<feature type="active site" evidence="7">
    <location>
        <position position="297"/>
    </location>
</feature>
<dbReference type="InterPro" id="IPR016161">
    <property type="entry name" value="Ald_DH/histidinol_DH"/>
</dbReference>
<dbReference type="FunFam" id="3.40.605.10:FF:000006">
    <property type="entry name" value="1-pyrroline-5-carboxylate dehydrogenase"/>
    <property type="match status" value="1"/>
</dbReference>
<evidence type="ECO:0000256" key="10">
    <source>
        <dbReference type="RuleBase" id="RU366030"/>
    </source>
</evidence>
<comment type="catalytic activity">
    <reaction evidence="6 9">
        <text>L-glutamate 5-semialdehyde + NAD(+) + H2O = L-glutamate + NADH + 2 H(+)</text>
        <dbReference type="Rhea" id="RHEA:30235"/>
        <dbReference type="ChEBI" id="CHEBI:15377"/>
        <dbReference type="ChEBI" id="CHEBI:15378"/>
        <dbReference type="ChEBI" id="CHEBI:29985"/>
        <dbReference type="ChEBI" id="CHEBI:57540"/>
        <dbReference type="ChEBI" id="CHEBI:57945"/>
        <dbReference type="ChEBI" id="CHEBI:58066"/>
        <dbReference type="EC" id="1.2.1.88"/>
    </reaction>
</comment>
<dbReference type="EMBL" id="MU128936">
    <property type="protein sequence ID" value="KAF9516848.1"/>
    <property type="molecule type" value="Genomic_DNA"/>
</dbReference>
<reference evidence="12" key="1">
    <citation type="journal article" date="2020" name="Nat. Commun.">
        <title>Large-scale genome sequencing of mycorrhizal fungi provides insights into the early evolution of symbiotic traits.</title>
        <authorList>
            <person name="Miyauchi S."/>
            <person name="Kiss E."/>
            <person name="Kuo A."/>
            <person name="Drula E."/>
            <person name="Kohler A."/>
            <person name="Sanchez-Garcia M."/>
            <person name="Morin E."/>
            <person name="Andreopoulos B."/>
            <person name="Barry K.W."/>
            <person name="Bonito G."/>
            <person name="Buee M."/>
            <person name="Carver A."/>
            <person name="Chen C."/>
            <person name="Cichocki N."/>
            <person name="Clum A."/>
            <person name="Culley D."/>
            <person name="Crous P.W."/>
            <person name="Fauchery L."/>
            <person name="Girlanda M."/>
            <person name="Hayes R.D."/>
            <person name="Keri Z."/>
            <person name="LaButti K."/>
            <person name="Lipzen A."/>
            <person name="Lombard V."/>
            <person name="Magnuson J."/>
            <person name="Maillard F."/>
            <person name="Murat C."/>
            <person name="Nolan M."/>
            <person name="Ohm R.A."/>
            <person name="Pangilinan J."/>
            <person name="Pereira M.F."/>
            <person name="Perotto S."/>
            <person name="Peter M."/>
            <person name="Pfister S."/>
            <person name="Riley R."/>
            <person name="Sitrit Y."/>
            <person name="Stielow J.B."/>
            <person name="Szollosi G."/>
            <person name="Zifcakova L."/>
            <person name="Stursova M."/>
            <person name="Spatafora J.W."/>
            <person name="Tedersoo L."/>
            <person name="Vaario L.M."/>
            <person name="Yamada A."/>
            <person name="Yan M."/>
            <person name="Wang P."/>
            <person name="Xu J."/>
            <person name="Bruns T."/>
            <person name="Baldrian P."/>
            <person name="Vilgalys R."/>
            <person name="Dunand C."/>
            <person name="Henrissat B."/>
            <person name="Grigoriev I.V."/>
            <person name="Hibbett D."/>
            <person name="Nagy L.G."/>
            <person name="Martin F.M."/>
        </authorList>
    </citation>
    <scope>NUCLEOTIDE SEQUENCE</scope>
    <source>
        <strain evidence="12">UP504</strain>
    </source>
</reference>
<dbReference type="InterPro" id="IPR015590">
    <property type="entry name" value="Aldehyde_DH_dom"/>
</dbReference>
<dbReference type="InterPro" id="IPR016163">
    <property type="entry name" value="Ald_DH_C"/>
</dbReference>
<dbReference type="FunFam" id="3.40.309.10:FF:000005">
    <property type="entry name" value="1-pyrroline-5-carboxylate dehydrogenase 1"/>
    <property type="match status" value="1"/>
</dbReference>
<dbReference type="GO" id="GO:0010133">
    <property type="term" value="P:L-proline catabolic process to L-glutamate"/>
    <property type="evidence" value="ECO:0007669"/>
    <property type="project" value="UniProtKB-UniRule"/>
</dbReference>
<dbReference type="PANTHER" id="PTHR42862">
    <property type="entry name" value="DELTA-1-PYRROLINE-5-CARBOXYLATE DEHYDROGENASE 1, ISOFORM A-RELATED"/>
    <property type="match status" value="1"/>
</dbReference>
<keyword evidence="13" id="KW-1185">Reference proteome</keyword>
<feature type="domain" description="Aldehyde dehydrogenase" evidence="11">
    <location>
        <begin position="70"/>
        <end position="524"/>
    </location>
</feature>
<dbReference type="Proteomes" id="UP000886523">
    <property type="component" value="Unassembled WGS sequence"/>
</dbReference>
<dbReference type="GO" id="GO:0003842">
    <property type="term" value="F:L-glutamate gamma-semialdehyde dehydrogenase activity"/>
    <property type="evidence" value="ECO:0007669"/>
    <property type="project" value="UniProtKB-UniRule"/>
</dbReference>
<comment type="pathway">
    <text evidence="1 9">Amino-acid degradation; L-proline degradation into L-glutamate; L-glutamate from L-proline: step 2/2.</text>
</comment>
<dbReference type="InterPro" id="IPR016160">
    <property type="entry name" value="Ald_DH_CS_CYS"/>
</dbReference>
<evidence type="ECO:0000313" key="13">
    <source>
        <dbReference type="Proteomes" id="UP000886523"/>
    </source>
</evidence>
<sequence length="546" mass="59343">MSATLASFKLPAIDNEPLRSYAPGSPERNGLEDAIAQMKRELPFQVPCVVNGKHVKTGNLAKQPIPANHALHLCEYHQADPATISAAIDGALSGKAAWEALPWNDRAAIFLKAADLISGKYRYQLLAATILGQGKNAWQAEIDAAAEMADFFRFGVKFVEELYAQQPPKNAPNVWNRLEYRALEGFVLAVSPFNFTAIGGNLSGAPALVGNVVIWKPSPMSVYANYLTHKLLLEAGLPPNVIQFVPGPAPEIVKQAIDHREFGALHFTGSTAVFKSLWKDISQNLDKYRGYPRIVGETGGKNFHLIHSSADVSNAVLQSVRAAFEYQGQKCSALSRLYVSSSVWKGGFKEQLVASTSKIHVGPPEEFQNFVGPVIGEAGFRKVTGYIEKAKQTGGEILFGGSSDDIVGYFIQPTIILTKDPRSITMVEEVFGPVLTVFVYEDEDYEQTLDLIDTTTPYALTGSIFASDRSALLHATNRLRNAAGNVYYNDKCTGAVVGQQPFGGGRASGTNDKAGSISIFNRFVSPRSIKETFVDITSVQYPSNVV</sequence>
<evidence type="ECO:0000256" key="2">
    <source>
        <dbReference type="ARBA" id="ARBA00009986"/>
    </source>
</evidence>
<dbReference type="GO" id="GO:0005759">
    <property type="term" value="C:mitochondrial matrix"/>
    <property type="evidence" value="ECO:0007669"/>
    <property type="project" value="TreeGrafter"/>
</dbReference>
<evidence type="ECO:0000256" key="5">
    <source>
        <dbReference type="ARBA" id="ARBA00023062"/>
    </source>
</evidence>
<evidence type="ECO:0000256" key="1">
    <source>
        <dbReference type="ARBA" id="ARBA00004786"/>
    </source>
</evidence>
<dbReference type="Pfam" id="PF00171">
    <property type="entry name" value="Aldedh"/>
    <property type="match status" value="1"/>
</dbReference>
<evidence type="ECO:0000256" key="7">
    <source>
        <dbReference type="PROSITE-ProRule" id="PRU10007"/>
    </source>
</evidence>
<name>A0A9P6DZL3_9AGAM</name>
<evidence type="ECO:0000256" key="8">
    <source>
        <dbReference type="RuleBase" id="RU003345"/>
    </source>
</evidence>
<dbReference type="InterPro" id="IPR005931">
    <property type="entry name" value="P5CDH/ALDH4A1"/>
</dbReference>
<protein>
    <recommendedName>
        <fullName evidence="9 10">Multifunctional fusion protein</fullName>
    </recommendedName>
    <domain>
        <recommendedName>
            <fullName evidence="10">Delta-1-pyrroline-5-carboxylate dehydrogenase</fullName>
            <shortName evidence="10">P5C dehydrogenase</shortName>
        </recommendedName>
        <alternativeName>
            <fullName evidence="9">L-glutamate gamma-semialdehyde dehydrogenase</fullName>
        </alternativeName>
    </domain>
    <domain>
        <recommendedName>
            <fullName evidence="9">L-glutamate gamma-semialdehyde dehydrogenase</fullName>
            <ecNumber evidence="9">1.2.1.88</ecNumber>
        </recommendedName>
    </domain>
</protein>
<proteinExistence type="inferred from homology"/>
<dbReference type="SUPFAM" id="SSF53720">
    <property type="entry name" value="ALDH-like"/>
    <property type="match status" value="1"/>
</dbReference>
<dbReference type="InterPro" id="IPR016162">
    <property type="entry name" value="Ald_DH_N"/>
</dbReference>
<dbReference type="InterPro" id="IPR029510">
    <property type="entry name" value="Ald_DH_CS_GLU"/>
</dbReference>
<dbReference type="OrthoDB" id="5322683at2759"/>
<dbReference type="PROSITE" id="PS00070">
    <property type="entry name" value="ALDEHYDE_DEHYDR_CYS"/>
    <property type="match status" value="1"/>
</dbReference>
<keyword evidence="4 9" id="KW-0520">NAD</keyword>
<evidence type="ECO:0000256" key="6">
    <source>
        <dbReference type="ARBA" id="ARBA00048142"/>
    </source>
</evidence>
<comment type="similarity">
    <text evidence="2 8">Belongs to the aldehyde dehydrogenase family.</text>
</comment>
<dbReference type="InterPro" id="IPR050485">
    <property type="entry name" value="Proline_metab_enzyme"/>
</dbReference>
<dbReference type="Gene3D" id="3.40.309.10">
    <property type="entry name" value="Aldehyde Dehydrogenase, Chain A, domain 2"/>
    <property type="match status" value="1"/>
</dbReference>
<gene>
    <name evidence="12" type="ORF">BS47DRAFT_1315007</name>
</gene>
<dbReference type="CDD" id="cd07123">
    <property type="entry name" value="ALDH_F4-17_P5CDH"/>
    <property type="match status" value="1"/>
</dbReference>
<evidence type="ECO:0000256" key="3">
    <source>
        <dbReference type="ARBA" id="ARBA00023002"/>
    </source>
</evidence>
<dbReference type="PANTHER" id="PTHR42862:SF1">
    <property type="entry name" value="DELTA-1-PYRROLINE-5-CARBOXYLATE DEHYDROGENASE 2, ISOFORM A-RELATED"/>
    <property type="match status" value="1"/>
</dbReference>
<evidence type="ECO:0000256" key="9">
    <source>
        <dbReference type="RuleBase" id="RU366016"/>
    </source>
</evidence>
<dbReference type="AlphaFoldDB" id="A0A9P6DZL3"/>
<comment type="caution">
    <text evidence="12">The sequence shown here is derived from an EMBL/GenBank/DDBJ whole genome shotgun (WGS) entry which is preliminary data.</text>
</comment>
<keyword evidence="5 9" id="KW-0642">Proline metabolism</keyword>
<evidence type="ECO:0000259" key="11">
    <source>
        <dbReference type="Pfam" id="PF00171"/>
    </source>
</evidence>
<dbReference type="EC" id="1.2.1.88" evidence="9"/>
<evidence type="ECO:0000256" key="4">
    <source>
        <dbReference type="ARBA" id="ARBA00023027"/>
    </source>
</evidence>
<dbReference type="NCBIfam" id="TIGR01236">
    <property type="entry name" value="D1pyr5carbox1"/>
    <property type="match status" value="1"/>
</dbReference>
<dbReference type="Gene3D" id="3.40.605.10">
    <property type="entry name" value="Aldehyde Dehydrogenase, Chain A, domain 1"/>
    <property type="match status" value="1"/>
</dbReference>